<dbReference type="Proteomes" id="UP001500968">
    <property type="component" value="Unassembled WGS sequence"/>
</dbReference>
<comment type="caution">
    <text evidence="2">The sequence shown here is derived from an EMBL/GenBank/DDBJ whole genome shotgun (WGS) entry which is preliminary data.</text>
</comment>
<organism evidence="2 3">
    <name type="scientific">Flavobacterium cheonhonense</name>
    <dbReference type="NCBI Taxonomy" id="706185"/>
    <lineage>
        <taxon>Bacteria</taxon>
        <taxon>Pseudomonadati</taxon>
        <taxon>Bacteroidota</taxon>
        <taxon>Flavobacteriia</taxon>
        <taxon>Flavobacteriales</taxon>
        <taxon>Flavobacteriaceae</taxon>
        <taxon>Flavobacterium</taxon>
    </lineage>
</organism>
<feature type="transmembrane region" description="Helical" evidence="1">
    <location>
        <begin position="138"/>
        <end position="156"/>
    </location>
</feature>
<keyword evidence="1" id="KW-0472">Membrane</keyword>
<feature type="transmembrane region" description="Helical" evidence="1">
    <location>
        <begin position="190"/>
        <end position="208"/>
    </location>
</feature>
<gene>
    <name evidence="2" type="ORF">GCM10022386_18340</name>
</gene>
<evidence type="ECO:0000313" key="3">
    <source>
        <dbReference type="Proteomes" id="UP001500968"/>
    </source>
</evidence>
<evidence type="ECO:0008006" key="4">
    <source>
        <dbReference type="Google" id="ProtNLM"/>
    </source>
</evidence>
<reference evidence="3" key="1">
    <citation type="journal article" date="2019" name="Int. J. Syst. Evol. Microbiol.">
        <title>The Global Catalogue of Microorganisms (GCM) 10K type strain sequencing project: providing services to taxonomists for standard genome sequencing and annotation.</title>
        <authorList>
            <consortium name="The Broad Institute Genomics Platform"/>
            <consortium name="The Broad Institute Genome Sequencing Center for Infectious Disease"/>
            <person name="Wu L."/>
            <person name="Ma J."/>
        </authorList>
    </citation>
    <scope>NUCLEOTIDE SEQUENCE [LARGE SCALE GENOMIC DNA]</scope>
    <source>
        <strain evidence="3">JCM 17064</strain>
    </source>
</reference>
<protein>
    <recommendedName>
        <fullName evidence="4">Transmembrane protein</fullName>
    </recommendedName>
</protein>
<evidence type="ECO:0000313" key="2">
    <source>
        <dbReference type="EMBL" id="GAA4034007.1"/>
    </source>
</evidence>
<keyword evidence="1" id="KW-1133">Transmembrane helix</keyword>
<accession>A0ABP7U0S2</accession>
<evidence type="ECO:0000256" key="1">
    <source>
        <dbReference type="SAM" id="Phobius"/>
    </source>
</evidence>
<keyword evidence="1" id="KW-0812">Transmembrane</keyword>
<feature type="transmembrane region" description="Helical" evidence="1">
    <location>
        <begin position="165"/>
        <end position="184"/>
    </location>
</feature>
<feature type="transmembrane region" description="Helical" evidence="1">
    <location>
        <begin position="215"/>
        <end position="234"/>
    </location>
</feature>
<keyword evidence="3" id="KW-1185">Reference proteome</keyword>
<sequence length="363" mass="41993">MAPILVLYGFHILSVSLKDKSVKPIGLATLAMVLALSLNVKHYSRNYAVNKSFLNIDDAEVKAYANETMNGKLLLSNLIKNSGLHLGYPIEKKCDSIIRNAHKAIGVSIDDKRLNYLGVPYQSARAAVTHEDYVTNTVHFILWALAFSFLVFHFLFSKTRNKTEMIIVIVLVAQILLFTGYLKWQPWHTRLHIPIFILSIIPIILACQKAKWFKGIVGFSTPLLLYSFMFYFVYNNLRPIQNNPVYTKNLRIDDNRFKKYFANQPQLYTEYKVVLEELYDANPKTVGLKMMDWEYPLFNAYYYDQLQLVAIDVNNNTGILKQENQSVDLIISTSNSPEIMYNGIKYSNQNSNHLYIWLYKKEP</sequence>
<feature type="transmembrane region" description="Helical" evidence="1">
    <location>
        <begin position="21"/>
        <end position="40"/>
    </location>
</feature>
<dbReference type="EMBL" id="BAABCR010000015">
    <property type="protein sequence ID" value="GAA4034007.1"/>
    <property type="molecule type" value="Genomic_DNA"/>
</dbReference>
<proteinExistence type="predicted"/>
<name>A0ABP7U0S2_9FLAO</name>